<keyword evidence="2" id="KW-1185">Reference proteome</keyword>
<organism evidence="1 2">
    <name type="scientific">Parasphaerochaeta coccoides (strain ATCC BAA-1237 / DSM 17374 / SPN1)</name>
    <name type="common">Sphaerochaeta coccoides</name>
    <dbReference type="NCBI Taxonomy" id="760011"/>
    <lineage>
        <taxon>Bacteria</taxon>
        <taxon>Pseudomonadati</taxon>
        <taxon>Spirochaetota</taxon>
        <taxon>Spirochaetia</taxon>
        <taxon>Spirochaetales</taxon>
        <taxon>Sphaerochaetaceae</taxon>
        <taxon>Parasphaerochaeta</taxon>
    </lineage>
</organism>
<protein>
    <submittedName>
        <fullName evidence="1">Uncharacterized protein</fullName>
    </submittedName>
</protein>
<reference evidence="1 2" key="2">
    <citation type="journal article" date="2012" name="Stand. Genomic Sci.">
        <title>Complete genome sequence of the termite hindgut bacterium Spirochaeta coccoides type strain (SPN1(T)), reclassification in the genus Sphaerochaeta as Sphaerochaeta coccoides comb. nov. and emendations of the family Spirochaetaceae and the genus Sphaerochaeta.</title>
        <authorList>
            <person name="Abt B."/>
            <person name="Han C."/>
            <person name="Scheuner C."/>
            <person name="Lu M."/>
            <person name="Lapidus A."/>
            <person name="Nolan M."/>
            <person name="Lucas S."/>
            <person name="Hammon N."/>
            <person name="Deshpande S."/>
            <person name="Cheng J.F."/>
            <person name="Tapia R."/>
            <person name="Goodwin L.A."/>
            <person name="Pitluck S."/>
            <person name="Liolios K."/>
            <person name="Pagani I."/>
            <person name="Ivanova N."/>
            <person name="Mavromatis K."/>
            <person name="Mikhailova N."/>
            <person name="Huntemann M."/>
            <person name="Pati A."/>
            <person name="Chen A."/>
            <person name="Palaniappan K."/>
            <person name="Land M."/>
            <person name="Hauser L."/>
            <person name="Brambilla E.M."/>
            <person name="Rohde M."/>
            <person name="Spring S."/>
            <person name="Gronow S."/>
            <person name="Goker M."/>
            <person name="Woyke T."/>
            <person name="Bristow J."/>
            <person name="Eisen J.A."/>
            <person name="Markowitz V."/>
            <person name="Hugenholtz P."/>
            <person name="Kyrpides N.C."/>
            <person name="Klenk H.P."/>
            <person name="Detter J.C."/>
        </authorList>
    </citation>
    <scope>NUCLEOTIDE SEQUENCE [LARGE SCALE GENOMIC DNA]</scope>
    <source>
        <strain evidence="2">ATCC BAA-1237 / DSM 17374 / SPN1</strain>
    </source>
</reference>
<dbReference type="KEGG" id="scc:Spico_0254"/>
<dbReference type="Proteomes" id="UP000007939">
    <property type="component" value="Chromosome"/>
</dbReference>
<name>F4GKS7_PARC1</name>
<dbReference type="HOGENOM" id="CLU_2071605_0_0_12"/>
<dbReference type="AlphaFoldDB" id="F4GKS7"/>
<dbReference type="RefSeq" id="WP_013738882.1">
    <property type="nucleotide sequence ID" value="NC_015436.1"/>
</dbReference>
<sequence length="118" mass="13109">MSEYSPDELREAYRALLSLRNKNDKASSKLKEGSWQSKLTTGIVKAADTAIWLINGADGKPIDKDLLDESRIVLADALRRSEDVIGKFAVGTSQHTLQERRIAALKIALSLIEREQSL</sequence>
<evidence type="ECO:0000313" key="2">
    <source>
        <dbReference type="Proteomes" id="UP000007939"/>
    </source>
</evidence>
<dbReference type="STRING" id="760011.Spico_0254"/>
<dbReference type="OrthoDB" id="773244at2"/>
<reference evidence="2" key="1">
    <citation type="submission" date="2011-04" db="EMBL/GenBank/DDBJ databases">
        <title>The complete genome of Spirochaeta coccoides DSM 17374.</title>
        <authorList>
            <person name="Lucas S."/>
            <person name="Copeland A."/>
            <person name="Lapidus A."/>
            <person name="Bruce D."/>
            <person name="Goodwin L."/>
            <person name="Pitluck S."/>
            <person name="Peters L."/>
            <person name="Kyrpides N."/>
            <person name="Mavromatis K."/>
            <person name="Pagani I."/>
            <person name="Ivanova N."/>
            <person name="Ovchinnikova G."/>
            <person name="Lu M."/>
            <person name="Detter J.C."/>
            <person name="Tapia R."/>
            <person name="Han C."/>
            <person name="Land M."/>
            <person name="Hauser L."/>
            <person name="Markowitz V."/>
            <person name="Cheng J.-F."/>
            <person name="Hugenholtz P."/>
            <person name="Woyke T."/>
            <person name="Wu D."/>
            <person name="Spring S."/>
            <person name="Schroeder M."/>
            <person name="Brambilla E."/>
            <person name="Klenk H.-P."/>
            <person name="Eisen J.A."/>
        </authorList>
    </citation>
    <scope>NUCLEOTIDE SEQUENCE [LARGE SCALE GENOMIC DNA]</scope>
    <source>
        <strain evidence="2">ATCC BAA-1237 / DSM 17374 / SPN1</strain>
    </source>
</reference>
<proteinExistence type="predicted"/>
<gene>
    <name evidence="1" type="ordered locus">Spico_0254</name>
</gene>
<dbReference type="EMBL" id="CP002659">
    <property type="protein sequence ID" value="AEC01486.1"/>
    <property type="molecule type" value="Genomic_DNA"/>
</dbReference>
<accession>F4GKS7</accession>
<evidence type="ECO:0000313" key="1">
    <source>
        <dbReference type="EMBL" id="AEC01486.1"/>
    </source>
</evidence>